<dbReference type="Proteomes" id="UP000323924">
    <property type="component" value="Unassembled WGS sequence"/>
</dbReference>
<protein>
    <submittedName>
        <fullName evidence="1">DUF2559 family protein</fullName>
    </submittedName>
</protein>
<dbReference type="InterPro" id="IPR022541">
    <property type="entry name" value="YhfG"/>
</dbReference>
<gene>
    <name evidence="1" type="ORF">F2A38_06420</name>
</gene>
<proteinExistence type="predicted"/>
<dbReference type="EMBL" id="VWPC01000006">
    <property type="protein sequence ID" value="KAA5844101.1"/>
    <property type="molecule type" value="Genomic_DNA"/>
</dbReference>
<comment type="caution">
    <text evidence="1">The sequence shown here is derived from an EMBL/GenBank/DDBJ whole genome shotgun (WGS) entry which is preliminary data.</text>
</comment>
<name>A0AB34C9A8_9PSED</name>
<dbReference type="AlphaFoldDB" id="A0AB34C9A8"/>
<evidence type="ECO:0000313" key="2">
    <source>
        <dbReference type="Proteomes" id="UP000323924"/>
    </source>
</evidence>
<sequence length="56" mass="6344">MEKLSFQAKKAYFAKHRKSNFSASLRLEGFATSLNDEECKLPSRKAALKAVQQLKV</sequence>
<dbReference type="Pfam" id="PF10832">
    <property type="entry name" value="YhfG"/>
    <property type="match status" value="1"/>
</dbReference>
<dbReference type="RefSeq" id="WP_007929425.1">
    <property type="nucleotide sequence ID" value="NZ_CP118153.1"/>
</dbReference>
<evidence type="ECO:0000313" key="1">
    <source>
        <dbReference type="EMBL" id="KAA5844101.1"/>
    </source>
</evidence>
<reference evidence="1 2" key="1">
    <citation type="submission" date="2019-09" db="EMBL/GenBank/DDBJ databases">
        <authorList>
            <person name="Vacheron J."/>
            <person name="Dubost A."/>
            <person name="Prigent-Combaret C."/>
            <person name="Muller D."/>
        </authorList>
    </citation>
    <scope>NUCLEOTIDE SEQUENCE [LARGE SCALE GENOMIC DNA]</scope>
    <source>
        <strain evidence="1 2">JV497</strain>
    </source>
</reference>
<accession>A0AB34C9A8</accession>
<organism evidence="1 2">
    <name type="scientific">Pseudomonas chlororaphis</name>
    <dbReference type="NCBI Taxonomy" id="587753"/>
    <lineage>
        <taxon>Bacteria</taxon>
        <taxon>Pseudomonadati</taxon>
        <taxon>Pseudomonadota</taxon>
        <taxon>Gammaproteobacteria</taxon>
        <taxon>Pseudomonadales</taxon>
        <taxon>Pseudomonadaceae</taxon>
        <taxon>Pseudomonas</taxon>
    </lineage>
</organism>